<reference evidence="2" key="3">
    <citation type="submission" date="2024-02" db="UniProtKB">
        <authorList>
            <consortium name="WormBaseParasite"/>
        </authorList>
    </citation>
    <scope>IDENTIFICATION</scope>
    <source>
        <strain evidence="2">pt0022</strain>
    </source>
</reference>
<organism evidence="1 2">
    <name type="scientific">Wuchereria bancrofti</name>
    <dbReference type="NCBI Taxonomy" id="6293"/>
    <lineage>
        <taxon>Eukaryota</taxon>
        <taxon>Metazoa</taxon>
        <taxon>Ecdysozoa</taxon>
        <taxon>Nematoda</taxon>
        <taxon>Chromadorea</taxon>
        <taxon>Rhabditida</taxon>
        <taxon>Spirurina</taxon>
        <taxon>Spiruromorpha</taxon>
        <taxon>Filarioidea</taxon>
        <taxon>Onchocercidae</taxon>
        <taxon>Wuchereria</taxon>
    </lineage>
</organism>
<reference evidence="1" key="1">
    <citation type="submission" date="2015-03" db="EMBL/GenBank/DDBJ databases">
        <title>Wuchereria bancrofti Genome Sequencing Papua New Guinea Strain.</title>
        <authorList>
            <person name="Small S.T."/>
            <person name="Serre D."/>
            <person name="Zimmerman P.A."/>
        </authorList>
    </citation>
    <scope>NUCLEOTIDE SEQUENCE [LARGE SCALE GENOMIC DNA]</scope>
    <source>
        <strain evidence="1">pt0022</strain>
    </source>
</reference>
<dbReference type="Proteomes" id="UP000093561">
    <property type="component" value="Unassembled WGS sequence"/>
</dbReference>
<sequence length="33" mass="3715">MEDEKCNFLSALPFSGTLAVMNEQTYQCDGRTD</sequence>
<evidence type="ECO:0000313" key="2">
    <source>
        <dbReference type="WBParaSite" id="mrna-Wban_07776"/>
    </source>
</evidence>
<protein>
    <submittedName>
        <fullName evidence="2">Uncharacterized protein</fullName>
    </submittedName>
</protein>
<dbReference type="AlphaFoldDB" id="A0AAF5RWL1"/>
<dbReference type="WBParaSite" id="mrna-Wban_07776">
    <property type="protein sequence ID" value="mrna-Wban_07776"/>
    <property type="gene ID" value="Wban_07776"/>
</dbReference>
<name>A0AAF5RWL1_WUCBA</name>
<proteinExistence type="predicted"/>
<reference evidence="1" key="2">
    <citation type="journal article" date="2016" name="Mol. Ecol.">
        <title>Population genomics of the filarial nematode parasite Wuchereria bancrofti from mosquitoes.</title>
        <authorList>
            <person name="Small S.T."/>
            <person name="Reimer L.J."/>
            <person name="Tisch D.J."/>
            <person name="King C.L."/>
            <person name="Christensen B.M."/>
            <person name="Siba P.M."/>
            <person name="Kazura J.W."/>
            <person name="Serre D."/>
            <person name="Zimmerman P.A."/>
        </authorList>
    </citation>
    <scope>NUCLEOTIDE SEQUENCE</scope>
    <source>
        <strain evidence="1">pt0022</strain>
    </source>
</reference>
<accession>A0AAF5RWL1</accession>
<evidence type="ECO:0000313" key="1">
    <source>
        <dbReference type="Proteomes" id="UP000093561"/>
    </source>
</evidence>